<feature type="region of interest" description="Disordered" evidence="2">
    <location>
        <begin position="506"/>
        <end position="537"/>
    </location>
</feature>
<proteinExistence type="predicted"/>
<dbReference type="InterPro" id="IPR027417">
    <property type="entry name" value="P-loop_NTPase"/>
</dbReference>
<organism evidence="4">
    <name type="scientific">Magnetococcus massalia (strain MO-1)</name>
    <dbReference type="NCBI Taxonomy" id="451514"/>
    <lineage>
        <taxon>Bacteria</taxon>
        <taxon>Pseudomonadati</taxon>
        <taxon>Pseudomonadota</taxon>
        <taxon>Magnetococcia</taxon>
        <taxon>Magnetococcales</taxon>
        <taxon>Magnetococcaceae</taxon>
        <taxon>Magnetococcus</taxon>
    </lineage>
</organism>
<evidence type="ECO:0000313" key="4">
    <source>
        <dbReference type="EMBL" id="CRH07825.1"/>
    </source>
</evidence>
<dbReference type="Gene3D" id="3.40.50.300">
    <property type="entry name" value="P-loop containing nucleotide triphosphate hydrolases"/>
    <property type="match status" value="2"/>
</dbReference>
<reference evidence="4" key="1">
    <citation type="submission" date="2015-04" db="EMBL/GenBank/DDBJ databases">
        <authorList>
            <person name="Syromyatnikov M.Y."/>
            <person name="Popov V.N."/>
        </authorList>
    </citation>
    <scope>NUCLEOTIDE SEQUENCE</scope>
    <source>
        <strain evidence="4">MO-1</strain>
    </source>
</reference>
<keyword evidence="1" id="KW-0175">Coiled coil</keyword>
<dbReference type="PANTHER" id="PTHR41259">
    <property type="entry name" value="DOUBLE-STRAND BREAK REPAIR RAD50 ATPASE, PUTATIVE-RELATED"/>
    <property type="match status" value="1"/>
</dbReference>
<dbReference type="PANTHER" id="PTHR41259:SF1">
    <property type="entry name" value="DOUBLE-STRAND BREAK REPAIR RAD50 ATPASE, PUTATIVE-RELATED"/>
    <property type="match status" value="1"/>
</dbReference>
<feature type="domain" description="YhaN AAA" evidence="3">
    <location>
        <begin position="1"/>
        <end position="205"/>
    </location>
</feature>
<dbReference type="SUPFAM" id="SSF52540">
    <property type="entry name" value="P-loop containing nucleoside triphosphate hydrolases"/>
    <property type="match status" value="1"/>
</dbReference>
<accession>A0A1S7LLP5</accession>
<feature type="coiled-coil region" evidence="1">
    <location>
        <begin position="709"/>
        <end position="753"/>
    </location>
</feature>
<dbReference type="InterPro" id="IPR038734">
    <property type="entry name" value="YhaN_AAA"/>
</dbReference>
<feature type="coiled-coil region" evidence="1">
    <location>
        <begin position="389"/>
        <end position="416"/>
    </location>
</feature>
<feature type="coiled-coil region" evidence="1">
    <location>
        <begin position="157"/>
        <end position="242"/>
    </location>
</feature>
<dbReference type="AlphaFoldDB" id="A0A1S7LLP5"/>
<gene>
    <name evidence="4" type="ORF">MAGMO_3693</name>
</gene>
<feature type="coiled-coil region" evidence="1">
    <location>
        <begin position="599"/>
        <end position="633"/>
    </location>
</feature>
<evidence type="ECO:0000256" key="2">
    <source>
        <dbReference type="SAM" id="MobiDB-lite"/>
    </source>
</evidence>
<evidence type="ECO:0000259" key="3">
    <source>
        <dbReference type="Pfam" id="PF13514"/>
    </source>
</evidence>
<protein>
    <recommendedName>
        <fullName evidence="3">YhaN AAA domain-containing protein</fullName>
    </recommendedName>
</protein>
<sequence>MRLDRLTLHRYGHFTEREIPLAPTGKITLIAGDNEAGKSTVLQAVIDLLYGIDIKSSYNFLHDYQAMLLGGLLVDGNHQSWAIKRRKGSKKTLLNQQEEAIPESFLESLLGHTDKSYYAHLFALNHERLRAGGDEMARAKGALGEMLFGAYGGLKGIGSLKKELSEATGQLHRARGQKTALKQAKDRFEEAAKTLRNQLLTSDDWQSLQRELEEAEAQQQQIHAQKREIHEQLQQLNRIKRVTPFLTQLEQIRHKREPLLQYPLLPEEAASQWQTLQEQWLALQSQLEKKRAEQRFLQEQQQALPDVTTILPWASSLVELAEQSGLIRTARLEQPKRQAAREEIQRSLTQLAHALGLPHDATDSVVDQLKAQEPSRLARQSLKTVIGDHAQWSHDLQTVEKQIQTLEQRLERAKKGSAIDATATQQTAQLRTVVEQLRRGESPLQAMERIQQQLAERERQRNSALSELPGWDQEITALERMAIPPLEQRQELAHRHQACSEALAQTNQEQGEHQRRLEQLSQQRAALEKQGPLPTQERLEQARIRRDQQIAQLQAAAEQASSVDSPWLQRAIEQLNIALRESDQIADARLDEAVNLASYQKLQSESAEVESQLQQISQKRAQWQARRERWYQQWQALWPSSLHRFSPEQIESWLVKRRELLALHHQSQEISQQLAIQQSRLQDQQDALKRALSPWLDQAAREGSMTHLLAQAQSRLQQLEGAQQVQQKQQHQHDLLAQQLEQAIQQRQQLLEQQKVWQVAWQTALQPFGQSGESRLAIGETLLTLWDEISQQLNRDQELADILRQQRLQAEQFAQAVEQQQEKMSLPHGGSKQPMDDPLEQSLVWQEQLQKAQEVAKQQAQLQNRWKEIDQQIHILEADLSALVAQRNQWMSMVQVESPDHVPERLQFDQQRREQEKRWQATLQQIHQTGDGEPLEKLQDASTKQSAEALEAQIVIHQEQDQALLEEMTQATERLTAARQAQAAQCQQDGGLDQAQAVATSRRELLDVAENWMSTYLAEKLFHAALQRYSSQGKGAVISLAERYFKQLTLGRYDALEVVYGEKDHAVLMTRRDGRHYCRVEHMSDGTKDQLYLALRLAAICDRMEQTGLQLPFLADDLFVHFDDARTQAGMQILADLAKQTQVIFFTHHNHMVELAEQTLQDQVVTTRLQL</sequence>
<name>A0A1S7LLP5_MAGMO</name>
<dbReference type="EMBL" id="LO017727">
    <property type="protein sequence ID" value="CRH07825.1"/>
    <property type="molecule type" value="Genomic_DNA"/>
</dbReference>
<dbReference type="Pfam" id="PF13514">
    <property type="entry name" value="AAA_27"/>
    <property type="match status" value="1"/>
</dbReference>
<evidence type="ECO:0000256" key="1">
    <source>
        <dbReference type="SAM" id="Coils"/>
    </source>
</evidence>